<dbReference type="EMBL" id="RJQC01000001">
    <property type="protein sequence ID" value="RNM31309.1"/>
    <property type="molecule type" value="Genomic_DNA"/>
</dbReference>
<dbReference type="Gene3D" id="3.30.420.10">
    <property type="entry name" value="Ribonuclease H-like superfamily/Ribonuclease H"/>
    <property type="match status" value="1"/>
</dbReference>
<evidence type="ECO:0000313" key="3">
    <source>
        <dbReference type="EMBL" id="RNM31309.1"/>
    </source>
</evidence>
<feature type="coiled-coil region" evidence="1">
    <location>
        <begin position="208"/>
        <end position="235"/>
    </location>
</feature>
<evidence type="ECO:0000256" key="1">
    <source>
        <dbReference type="SAM" id="Coils"/>
    </source>
</evidence>
<keyword evidence="1" id="KW-0175">Coiled coil</keyword>
<sequence>MGEITLGLDIGVGSVGWALINQEQNHLIDMGVRIFNQATPAQESRLARGARRNQRRRKWRERQLLDAFCDFHIVSKEEISQPDYLSYTVNSDTFHRPKDDTVYHLRKRALSEEVSTRELILCLYNICKTRGHFLMETVNFEKESITFPLFVEKFHELIDSYVDFDDQQGFDETVLKKLFEQRKIGQSEIKRYITHGNYGKTERDDSALKEVCNLLNEYKAKLQVLDENLDLEKTVNINDLLKRDDLSDLEQGLIELHDLIRIAQTLKSHNYLCEIAVEKLDKMKDIYALETSDPEEYKKVKDDIQGRMNLSDKKKKQGCKSLKVVKNLTNNYPNGLYVKEARAILQQQQKYNPKISNSFIDICLDIIKARIPYYVGPLSEDGKNAWIKKTGKFKYSYQYSEKQAVDLEDTITAWKQRMISRCTYLPDEYALPKGSLLAEVFSIANEMNNLMASDKNGDTYYLTQKDKVVLFDKLFLVKKQVTFKDVCGALDLDAFGTNMPSNIKRFNNSITLYQSIVKLIPKLKLDSVMEIFENSSKIDEIEQIILYINLYDEELTKREYFEKLYENKDLASKLARLQSKGFYSFSKQFIFKEVMDVNGNTLLEKLFSDNKKDVKNEQMTIITNATDINGKPRNFLSNKYIKKLQKDNRLGIDLLMEDGKPVIPVARPVIRSLNECLKVYSGILDIYGVPDRVVIETARDFDNENKGKMTTNHHDQMKKLYDDLMKQIHEDKKT</sequence>
<comment type="caution">
    <text evidence="3">The sequence shown here is derived from an EMBL/GenBank/DDBJ whole genome shotgun (WGS) entry which is preliminary data.</text>
</comment>
<dbReference type="RefSeq" id="WP_128519470.1">
    <property type="nucleotide sequence ID" value="NZ_RJQC01000001.1"/>
</dbReference>
<keyword evidence="4" id="KW-1185">Reference proteome</keyword>
<protein>
    <submittedName>
        <fullName evidence="3">Type II CRISPR RNA-guided endonuclease Cas9</fullName>
    </submittedName>
</protein>
<dbReference type="NCBIfam" id="TIGR01865">
    <property type="entry name" value="cas_Csn1"/>
    <property type="match status" value="1"/>
</dbReference>
<dbReference type="AlphaFoldDB" id="A0A3N0I2S3"/>
<keyword evidence="3" id="KW-0255">Endonuclease</keyword>
<dbReference type="Proteomes" id="UP000276568">
    <property type="component" value="Unassembled WGS sequence"/>
</dbReference>
<organism evidence="3 4">
    <name type="scientific">Absicoccus porci</name>
    <dbReference type="NCBI Taxonomy" id="2486576"/>
    <lineage>
        <taxon>Bacteria</taxon>
        <taxon>Bacillati</taxon>
        <taxon>Bacillota</taxon>
        <taxon>Erysipelotrichia</taxon>
        <taxon>Erysipelotrichales</taxon>
        <taxon>Erysipelotrichaceae</taxon>
        <taxon>Absicoccus</taxon>
    </lineage>
</organism>
<name>A0A3N0I2S3_9FIRM</name>
<gene>
    <name evidence="3" type="primary">cas9</name>
    <name evidence="3" type="ORF">EDX97_01765</name>
</gene>
<dbReference type="GO" id="GO:0004519">
    <property type="term" value="F:endonuclease activity"/>
    <property type="evidence" value="ECO:0007669"/>
    <property type="project" value="UniProtKB-KW"/>
</dbReference>
<dbReference type="InterPro" id="IPR036397">
    <property type="entry name" value="RNaseH_sf"/>
</dbReference>
<dbReference type="InterPro" id="IPR028629">
    <property type="entry name" value="Cas9"/>
</dbReference>
<feature type="domain" description="CRISPR-associated endonuclease Cas9 REC lobe" evidence="2">
    <location>
        <begin position="330"/>
        <end position="622"/>
    </location>
</feature>
<evidence type="ECO:0000259" key="2">
    <source>
        <dbReference type="Pfam" id="PF16592"/>
    </source>
</evidence>
<keyword evidence="3" id="KW-0540">Nuclease</keyword>
<dbReference type="InterPro" id="IPR032240">
    <property type="entry name" value="Cas9_REC"/>
</dbReference>
<dbReference type="GO" id="GO:0003676">
    <property type="term" value="F:nucleic acid binding"/>
    <property type="evidence" value="ECO:0007669"/>
    <property type="project" value="InterPro"/>
</dbReference>
<reference evidence="3 4" key="1">
    <citation type="submission" date="2018-11" db="EMBL/GenBank/DDBJ databases">
        <title>Clostridium sp. nov., a member of the family Erysipelotrichaceae isolated from pig faeces.</title>
        <authorList>
            <person name="Chang Y.-H."/>
        </authorList>
    </citation>
    <scope>NUCLEOTIDE SEQUENCE [LARGE SCALE GENOMIC DNA]</scope>
    <source>
        <strain evidence="3 4">YH-panp20</strain>
    </source>
</reference>
<accession>A0A3N0I2S3</accession>
<dbReference type="Pfam" id="PF16592">
    <property type="entry name" value="Cas9_REC"/>
    <property type="match status" value="1"/>
</dbReference>
<dbReference type="OrthoDB" id="9757607at2"/>
<proteinExistence type="predicted"/>
<keyword evidence="3" id="KW-0378">Hydrolase</keyword>
<evidence type="ECO:0000313" key="4">
    <source>
        <dbReference type="Proteomes" id="UP000276568"/>
    </source>
</evidence>